<comment type="similarity">
    <text evidence="10">Belongs to the protein kinase superfamily.</text>
</comment>
<evidence type="ECO:0000256" key="12">
    <source>
        <dbReference type="SAM" id="Phobius"/>
    </source>
</evidence>
<keyword evidence="6" id="KW-0677">Repeat</keyword>
<dbReference type="GO" id="GO:0004672">
    <property type="term" value="F:protein kinase activity"/>
    <property type="evidence" value="ECO:0007669"/>
    <property type="project" value="InterPro"/>
</dbReference>
<dbReference type="GO" id="GO:0016020">
    <property type="term" value="C:membrane"/>
    <property type="evidence" value="ECO:0007669"/>
    <property type="project" value="UniProtKB-SubCell"/>
</dbReference>
<dbReference type="InterPro" id="IPR046959">
    <property type="entry name" value="PRK1-6/SRF4-like"/>
</dbReference>
<keyword evidence="5" id="KW-0732">Signal</keyword>
<dbReference type="Pfam" id="PF13855">
    <property type="entry name" value="LRR_8"/>
    <property type="match status" value="1"/>
</dbReference>
<dbReference type="EMBL" id="QPKB01000012">
    <property type="protein sequence ID" value="RWR96107.1"/>
    <property type="molecule type" value="Genomic_DNA"/>
</dbReference>
<keyword evidence="15" id="KW-1185">Reference proteome</keyword>
<dbReference type="Pfam" id="PF00560">
    <property type="entry name" value="LRR_1"/>
    <property type="match status" value="1"/>
</dbReference>
<feature type="transmembrane region" description="Helical" evidence="12">
    <location>
        <begin position="298"/>
        <end position="321"/>
    </location>
</feature>
<dbReference type="Gene3D" id="1.10.510.10">
    <property type="entry name" value="Transferase(Phosphotransferase) domain 1"/>
    <property type="match status" value="1"/>
</dbReference>
<evidence type="ECO:0000256" key="2">
    <source>
        <dbReference type="ARBA" id="ARBA00022553"/>
    </source>
</evidence>
<protein>
    <submittedName>
        <fullName evidence="14">Putative kinase-like protein TMKL1</fullName>
    </submittedName>
</protein>
<keyword evidence="7 12" id="KW-1133">Transmembrane helix</keyword>
<dbReference type="FunFam" id="3.80.10.10:FF:000731">
    <property type="entry name" value="Leucine-rich repeat receptor-like protein kinase"/>
    <property type="match status" value="1"/>
</dbReference>
<evidence type="ECO:0000256" key="1">
    <source>
        <dbReference type="ARBA" id="ARBA00004167"/>
    </source>
</evidence>
<dbReference type="Gene3D" id="3.30.200.20">
    <property type="entry name" value="Phosphorylase Kinase, domain 1"/>
    <property type="match status" value="1"/>
</dbReference>
<dbReference type="Gene3D" id="3.80.10.10">
    <property type="entry name" value="Ribonuclease Inhibitor"/>
    <property type="match status" value="2"/>
</dbReference>
<keyword evidence="4 12" id="KW-0812">Transmembrane</keyword>
<organism evidence="14 15">
    <name type="scientific">Cinnamomum micranthum f. kanehirae</name>
    <dbReference type="NCBI Taxonomy" id="337451"/>
    <lineage>
        <taxon>Eukaryota</taxon>
        <taxon>Viridiplantae</taxon>
        <taxon>Streptophyta</taxon>
        <taxon>Embryophyta</taxon>
        <taxon>Tracheophyta</taxon>
        <taxon>Spermatophyta</taxon>
        <taxon>Magnoliopsida</taxon>
        <taxon>Magnoliidae</taxon>
        <taxon>Laurales</taxon>
        <taxon>Lauraceae</taxon>
        <taxon>Cinnamomum</taxon>
    </lineage>
</organism>
<feature type="domain" description="Protein kinase" evidence="13">
    <location>
        <begin position="369"/>
        <end position="669"/>
    </location>
</feature>
<reference evidence="14 15" key="1">
    <citation type="journal article" date="2019" name="Nat. Plants">
        <title>Stout camphor tree genome fills gaps in understanding of flowering plant genome evolution.</title>
        <authorList>
            <person name="Chaw S.M."/>
            <person name="Liu Y.C."/>
            <person name="Wu Y.W."/>
            <person name="Wang H.Y."/>
            <person name="Lin C.I."/>
            <person name="Wu C.S."/>
            <person name="Ke H.M."/>
            <person name="Chang L.Y."/>
            <person name="Hsu C.Y."/>
            <person name="Yang H.T."/>
            <person name="Sudianto E."/>
            <person name="Hsu M.H."/>
            <person name="Wu K.P."/>
            <person name="Wang L.N."/>
            <person name="Leebens-Mack J.H."/>
            <person name="Tsai I.J."/>
        </authorList>
    </citation>
    <scope>NUCLEOTIDE SEQUENCE [LARGE SCALE GENOMIC DNA]</scope>
    <source>
        <strain evidence="15">cv. Chaw 1501</strain>
        <tissue evidence="14">Young leaves</tissue>
    </source>
</reference>
<dbReference type="AlphaFoldDB" id="A0A443PZA0"/>
<comment type="subcellular location">
    <subcellularLocation>
        <location evidence="1">Membrane</location>
        <topology evidence="1">Single-pass membrane protein</topology>
    </subcellularLocation>
</comment>
<feature type="region of interest" description="Disordered" evidence="11">
    <location>
        <begin position="649"/>
        <end position="669"/>
    </location>
</feature>
<dbReference type="SUPFAM" id="SSF56112">
    <property type="entry name" value="Protein kinase-like (PK-like)"/>
    <property type="match status" value="1"/>
</dbReference>
<dbReference type="OrthoDB" id="1890790at2759"/>
<dbReference type="FunFam" id="3.80.10.10:FF:000383">
    <property type="entry name" value="Leucine-rich repeat receptor protein kinase EMS1"/>
    <property type="match status" value="1"/>
</dbReference>
<accession>A0A443PZA0</accession>
<name>A0A443PZA0_9MAGN</name>
<keyword evidence="14" id="KW-0418">Kinase</keyword>
<dbReference type="GO" id="GO:0005524">
    <property type="term" value="F:ATP binding"/>
    <property type="evidence" value="ECO:0007669"/>
    <property type="project" value="InterPro"/>
</dbReference>
<evidence type="ECO:0000313" key="14">
    <source>
        <dbReference type="EMBL" id="RWR96107.1"/>
    </source>
</evidence>
<dbReference type="Pfam" id="PF07714">
    <property type="entry name" value="PK_Tyr_Ser-Thr"/>
    <property type="match status" value="1"/>
</dbReference>
<dbReference type="InterPro" id="IPR000719">
    <property type="entry name" value="Prot_kinase_dom"/>
</dbReference>
<dbReference type="SUPFAM" id="SSF52058">
    <property type="entry name" value="L domain-like"/>
    <property type="match status" value="1"/>
</dbReference>
<evidence type="ECO:0000256" key="11">
    <source>
        <dbReference type="SAM" id="MobiDB-lite"/>
    </source>
</evidence>
<dbReference type="PANTHER" id="PTHR48007">
    <property type="entry name" value="LEUCINE-RICH REPEAT RECEPTOR-LIKE PROTEIN KINASE PXC1"/>
    <property type="match status" value="1"/>
</dbReference>
<keyword evidence="14" id="KW-0808">Transferase</keyword>
<proteinExistence type="inferred from homology"/>
<sequence>MASLSFSFSSFYFLFFIFTFSSLSSSLISVSPDVILLLEKIKPSLKGASENLLLSTWNTSVPLCHWRGLKWGFSNGSLLLCEAGFESKNLSFIRDSSLQLLSLQLPAAGLSGSIPKEIAELSSLQSLYLGVNSLTGSVPLELGNSPALSAVDLSRNALNGSLPPSIWNLCSGLSSLRLHGNGLSGFVPEPAIPNASCANLEALDLGSNRFEGEFPKFITNFGGLKELDLADNLLYGPIPEELSALNLQRLNLSYNNFSGVVPEFGSKISAEALQGNNPNLCGAPLGSCRGSSGLGSGAIAGIVIGLMAGIVVLASLLIGFVQGKKRKNKGRKIDEAEEQEDEENCGDVGEGKLILFQGGEHLTLEDVLNATGQVMEKTSYGTVYKAKLVDGGTIALRLLREGSCKDRASCLPVIRQLGRIRHENIVPLRAFYQGQRGEKLLIYDYLPNKSLHELLHETRAGKPLLNWARRHKIALGLARGLAYLHSGHETPITHGNVRSKNVLIDEFFVARLTECGLDRLMVPAVADEMVAAAKSDGYKAPELSKMKKCNSRTDVYAFGILLLEILLGKKPGKDSRSGEFVDLPSLVKVAVLEETTMEVFDLEVLKGIRSPMEDGLVQALKLAMGCCAPVASVRPDMDEVIKQLEENRPRNRSALYSPTDTRSDVETPY</sequence>
<keyword evidence="3" id="KW-0433">Leucine-rich repeat</keyword>
<evidence type="ECO:0000256" key="10">
    <source>
        <dbReference type="ARBA" id="ARBA00038349"/>
    </source>
</evidence>
<evidence type="ECO:0000256" key="9">
    <source>
        <dbReference type="ARBA" id="ARBA00023170"/>
    </source>
</evidence>
<evidence type="ECO:0000256" key="6">
    <source>
        <dbReference type="ARBA" id="ARBA00022737"/>
    </source>
</evidence>
<evidence type="ECO:0000256" key="7">
    <source>
        <dbReference type="ARBA" id="ARBA00022989"/>
    </source>
</evidence>
<dbReference type="PANTHER" id="PTHR48007:SF32">
    <property type="entry name" value="KINASE-LIKE PROTEIN TMKL1-RELATED"/>
    <property type="match status" value="1"/>
</dbReference>
<evidence type="ECO:0000256" key="3">
    <source>
        <dbReference type="ARBA" id="ARBA00022614"/>
    </source>
</evidence>
<dbReference type="InterPro" id="IPR032675">
    <property type="entry name" value="LRR_dom_sf"/>
</dbReference>
<evidence type="ECO:0000313" key="15">
    <source>
        <dbReference type="Proteomes" id="UP000283530"/>
    </source>
</evidence>
<keyword evidence="2" id="KW-0597">Phosphoprotein</keyword>
<gene>
    <name evidence="14" type="ORF">CKAN_02547300</name>
</gene>
<evidence type="ECO:0000259" key="13">
    <source>
        <dbReference type="PROSITE" id="PS50011"/>
    </source>
</evidence>
<dbReference type="PROSITE" id="PS50011">
    <property type="entry name" value="PROTEIN_KINASE_DOM"/>
    <property type="match status" value="1"/>
</dbReference>
<comment type="caution">
    <text evidence="14">The sequence shown here is derived from an EMBL/GenBank/DDBJ whole genome shotgun (WGS) entry which is preliminary data.</text>
</comment>
<keyword evidence="8 12" id="KW-0472">Membrane</keyword>
<dbReference type="InterPro" id="IPR001245">
    <property type="entry name" value="Ser-Thr/Tyr_kinase_cat_dom"/>
</dbReference>
<evidence type="ECO:0000256" key="8">
    <source>
        <dbReference type="ARBA" id="ARBA00023136"/>
    </source>
</evidence>
<dbReference type="Proteomes" id="UP000283530">
    <property type="component" value="Unassembled WGS sequence"/>
</dbReference>
<evidence type="ECO:0000256" key="5">
    <source>
        <dbReference type="ARBA" id="ARBA00022729"/>
    </source>
</evidence>
<keyword evidence="9" id="KW-0675">Receptor</keyword>
<evidence type="ECO:0000256" key="4">
    <source>
        <dbReference type="ARBA" id="ARBA00022692"/>
    </source>
</evidence>
<dbReference type="InterPro" id="IPR011009">
    <property type="entry name" value="Kinase-like_dom_sf"/>
</dbReference>
<dbReference type="InterPro" id="IPR001611">
    <property type="entry name" value="Leu-rich_rpt"/>
</dbReference>